<dbReference type="InterPro" id="IPR023828">
    <property type="entry name" value="Peptidase_S8_Ser-AS"/>
</dbReference>
<feature type="active site" description="Charge relay system" evidence="17">
    <location>
        <position position="569"/>
    </location>
</feature>
<accession>A0A0D9QT68</accession>
<comment type="similarity">
    <text evidence="2 17 18">Belongs to the peptidase S8 family.</text>
</comment>
<dbReference type="OrthoDB" id="531541at2759"/>
<keyword evidence="5" id="KW-0479">Metal-binding</keyword>
<feature type="region of interest" description="Disordered" evidence="19">
    <location>
        <begin position="246"/>
        <end position="267"/>
    </location>
</feature>
<evidence type="ECO:0000256" key="9">
    <source>
        <dbReference type="ARBA" id="ARBA00022837"/>
    </source>
</evidence>
<dbReference type="GeneID" id="24266845"/>
<evidence type="ECO:0000256" key="10">
    <source>
        <dbReference type="ARBA" id="ARBA00023145"/>
    </source>
</evidence>
<evidence type="ECO:0000256" key="5">
    <source>
        <dbReference type="ARBA" id="ARBA00022723"/>
    </source>
</evidence>
<dbReference type="PANTHER" id="PTHR43399">
    <property type="entry name" value="SUBTILISIN-RELATED"/>
    <property type="match status" value="1"/>
</dbReference>
<evidence type="ECO:0000256" key="11">
    <source>
        <dbReference type="ARBA" id="ARBA00023157"/>
    </source>
</evidence>
<evidence type="ECO:0000256" key="18">
    <source>
        <dbReference type="RuleBase" id="RU003355"/>
    </source>
</evidence>
<keyword evidence="10" id="KW-0865">Zymogen</keyword>
<dbReference type="InterPro" id="IPR034204">
    <property type="entry name" value="PfSUB1-like_cat_dom"/>
</dbReference>
<name>A0A0D9QT68_PLAFR</name>
<keyword evidence="11" id="KW-1015">Disulfide bond</keyword>
<dbReference type="Pfam" id="PF00082">
    <property type="entry name" value="Peptidase_S8"/>
    <property type="match status" value="1"/>
</dbReference>
<comment type="catalytic activity">
    <reaction evidence="13">
        <text>Hydrolysis of proteins with broad specificity for peptide bonds, and a preference for a large uncharged residue in P1. Hydrolyzes peptide amides.</text>
        <dbReference type="EC" id="3.4.21.62"/>
    </reaction>
</comment>
<dbReference type="OMA" id="YRNLQWG"/>
<evidence type="ECO:0000256" key="4">
    <source>
        <dbReference type="ARBA" id="ARBA00022670"/>
    </source>
</evidence>
<evidence type="ECO:0000256" key="8">
    <source>
        <dbReference type="ARBA" id="ARBA00022825"/>
    </source>
</evidence>
<dbReference type="EMBL" id="KQ001657">
    <property type="protein sequence ID" value="KJP88841.1"/>
    <property type="molecule type" value="Genomic_DNA"/>
</dbReference>
<dbReference type="VEuPathDB" id="PlasmoDB:AK88_01531"/>
<dbReference type="PROSITE" id="PS00136">
    <property type="entry name" value="SUBTILASE_ASP"/>
    <property type="match status" value="1"/>
</dbReference>
<feature type="chain" id="PRO_5002344017" description="Subtilisin-like protease 1" evidence="20">
    <location>
        <begin position="26"/>
        <end position="649"/>
    </location>
</feature>
<dbReference type="InterPro" id="IPR036852">
    <property type="entry name" value="Peptidase_S8/S53_dom_sf"/>
</dbReference>
<dbReference type="Gene3D" id="3.30.70.2380">
    <property type="match status" value="1"/>
</dbReference>
<protein>
    <recommendedName>
        <fullName evidence="16">Subtilisin-like protease 1</fullName>
        <ecNumber evidence="14">3.4.21.62</ecNumber>
    </recommendedName>
</protein>
<evidence type="ECO:0000256" key="13">
    <source>
        <dbReference type="ARBA" id="ARBA00023529"/>
    </source>
</evidence>
<evidence type="ECO:0000256" key="1">
    <source>
        <dbReference type="ARBA" id="ARBA00004613"/>
    </source>
</evidence>
<keyword evidence="3" id="KW-0964">Secreted</keyword>
<dbReference type="SUPFAM" id="SSF52743">
    <property type="entry name" value="Subtilisin-like"/>
    <property type="match status" value="1"/>
</dbReference>
<evidence type="ECO:0000256" key="7">
    <source>
        <dbReference type="ARBA" id="ARBA00022801"/>
    </source>
</evidence>
<evidence type="ECO:0000313" key="24">
    <source>
        <dbReference type="Proteomes" id="UP000054561"/>
    </source>
</evidence>
<evidence type="ECO:0000313" key="23">
    <source>
        <dbReference type="EMBL" id="KJP88841.1"/>
    </source>
</evidence>
<dbReference type="InterPro" id="IPR051048">
    <property type="entry name" value="Peptidase_S8/S53_subtilisin"/>
</dbReference>
<organism evidence="23 24">
    <name type="scientific">Plasmodium fragile</name>
    <dbReference type="NCBI Taxonomy" id="5857"/>
    <lineage>
        <taxon>Eukaryota</taxon>
        <taxon>Sar</taxon>
        <taxon>Alveolata</taxon>
        <taxon>Apicomplexa</taxon>
        <taxon>Aconoidasida</taxon>
        <taxon>Haemosporida</taxon>
        <taxon>Plasmodiidae</taxon>
        <taxon>Plasmodium</taxon>
        <taxon>Plasmodium (Plasmodium)</taxon>
    </lineage>
</organism>
<evidence type="ECO:0000256" key="20">
    <source>
        <dbReference type="SAM" id="SignalP"/>
    </source>
</evidence>
<dbReference type="Gene3D" id="3.40.50.200">
    <property type="entry name" value="Peptidase S8/S53 domain"/>
    <property type="match status" value="1"/>
</dbReference>
<feature type="domain" description="Peptidase S8/S53" evidence="21">
    <location>
        <begin position="330"/>
        <end position="609"/>
    </location>
</feature>
<evidence type="ECO:0000256" key="16">
    <source>
        <dbReference type="ARBA" id="ARBA00073004"/>
    </source>
</evidence>
<dbReference type="GO" id="GO:0004252">
    <property type="term" value="F:serine-type endopeptidase activity"/>
    <property type="evidence" value="ECO:0007669"/>
    <property type="project" value="UniProtKB-UniRule"/>
</dbReference>
<feature type="compositionally biased region" description="Low complexity" evidence="19">
    <location>
        <begin position="88"/>
        <end position="99"/>
    </location>
</feature>
<keyword evidence="24" id="KW-1185">Reference proteome</keyword>
<sequence>MGLTLRVALLLCPWVVQLLIQHTLANVIVADEGKKEQDDVHKIISELRFLQKVETILENSNMSISDVEADVNAYNPDKDAPREELEKLQQQQVEQQQGEGEQEQHEKEPSHLRKNPQGHAEKSESPITKKKALRLIVSENHATSPSFFEESLLQEEVMSFIQSKGKLSNLKNLRSIIIDLNEDMTDEELAEYISMLERKGALIESDKLVGADDISVASIKDAVRRGQNRLFFDTRESNMLEVQDGHQAYNGSDRTGDTRTNSSSHGYYDDDDNDGFLSEGSIHTEAYLGGKRKTKSYKFNDEYRNLQWGLDLARLDETQDLINANRVSVTKICVIDSGIDYNHPDLRNNIDLNLKELHGRGGVDDDNNGLVDDVYGANFVNNSGDPMDDNYHGTHVSGIISAVGNNGIGIVGVDGHSKLIICKALDQHKLGRLGDMFKCIDYCISRQAHMINGSFSFDEYSGIFNASVEYLRSLGILFFVSASNCAHDKHSKPDITKCDLAVNFRYPPVLSTSHNNIIAVANLKRDLDQTYSLSANSFYSNIYCQLAAPGTNIYSTTPLNNYRKLNGTSMASPHVAAIASIIRSINPNLTYLQIVEILKKAIVKLPSLKEKVSWGGYVDILRAVNLAIESKEAPYIKSQSWFRWKQRSR</sequence>
<dbReference type="Proteomes" id="UP000054561">
    <property type="component" value="Unassembled WGS sequence"/>
</dbReference>
<keyword evidence="9" id="KW-0106">Calcium</keyword>
<dbReference type="InterPro" id="IPR041089">
    <property type="entry name" value="SUB1_ProdP9"/>
</dbReference>
<evidence type="ECO:0000259" key="22">
    <source>
        <dbReference type="Pfam" id="PF18213"/>
    </source>
</evidence>
<proteinExistence type="inferred from homology"/>
<feature type="active site" description="Charge relay system" evidence="17">
    <location>
        <position position="392"/>
    </location>
</feature>
<dbReference type="PRINTS" id="PR00723">
    <property type="entry name" value="SUBTILISIN"/>
</dbReference>
<keyword evidence="12" id="KW-0325">Glycoprotein</keyword>
<evidence type="ECO:0000256" key="14">
    <source>
        <dbReference type="ARBA" id="ARBA00023619"/>
    </source>
</evidence>
<dbReference type="InterPro" id="IPR022398">
    <property type="entry name" value="Peptidase_S8_His-AS"/>
</dbReference>
<feature type="active site" description="Charge relay system" evidence="17">
    <location>
        <position position="336"/>
    </location>
</feature>
<feature type="compositionally biased region" description="Basic and acidic residues" evidence="19">
    <location>
        <begin position="102"/>
        <end position="111"/>
    </location>
</feature>
<dbReference type="PANTHER" id="PTHR43399:SF4">
    <property type="entry name" value="CELL WALL-ASSOCIATED PROTEASE"/>
    <property type="match status" value="1"/>
</dbReference>
<dbReference type="InterPro" id="IPR000209">
    <property type="entry name" value="Peptidase_S8/S53_dom"/>
</dbReference>
<evidence type="ECO:0000256" key="2">
    <source>
        <dbReference type="ARBA" id="ARBA00011073"/>
    </source>
</evidence>
<dbReference type="PROSITE" id="PS51892">
    <property type="entry name" value="SUBTILASE"/>
    <property type="match status" value="1"/>
</dbReference>
<dbReference type="InterPro" id="IPR023827">
    <property type="entry name" value="Peptidase_S8_Asp-AS"/>
</dbReference>
<dbReference type="GO" id="GO:0006508">
    <property type="term" value="P:proteolysis"/>
    <property type="evidence" value="ECO:0007669"/>
    <property type="project" value="UniProtKB-KW"/>
</dbReference>
<dbReference type="RefSeq" id="XP_012334589.1">
    <property type="nucleotide sequence ID" value="XM_012479166.1"/>
</dbReference>
<feature type="domain" description="SUB1 protease prodomain ProdP9" evidence="22">
    <location>
        <begin position="133"/>
        <end position="212"/>
    </location>
</feature>
<reference evidence="23 24" key="1">
    <citation type="submission" date="2014-03" db="EMBL/GenBank/DDBJ databases">
        <title>The Genome Sequence of Plasmodium fragile nilgiri.</title>
        <authorList>
            <consortium name="The Broad Institute Genomics Platform"/>
            <consortium name="The Broad Institute Genome Sequencing Center for Infectious Disease"/>
            <person name="Neafsey D."/>
            <person name="Duraisingh M."/>
            <person name="Young S.K."/>
            <person name="Zeng Q."/>
            <person name="Gargeya S."/>
            <person name="Abouelleil A."/>
            <person name="Alvarado L."/>
            <person name="Chapman S.B."/>
            <person name="Gainer-Dewar J."/>
            <person name="Goldberg J."/>
            <person name="Griggs A."/>
            <person name="Gujja S."/>
            <person name="Hansen M."/>
            <person name="Howarth C."/>
            <person name="Imamovic A."/>
            <person name="Larimer J."/>
            <person name="Pearson M."/>
            <person name="Poon T.W."/>
            <person name="Priest M."/>
            <person name="Roberts A."/>
            <person name="Saif S."/>
            <person name="Shea T."/>
            <person name="Sykes S."/>
            <person name="Wortman J."/>
            <person name="Nusbaum C."/>
            <person name="Birren B."/>
        </authorList>
    </citation>
    <scope>NUCLEOTIDE SEQUENCE [LARGE SCALE GENOMIC DNA]</scope>
    <source>
        <strain evidence="24">nilgiri</strain>
    </source>
</reference>
<feature type="region of interest" description="Disordered" evidence="19">
    <location>
        <begin position="86"/>
        <end position="126"/>
    </location>
</feature>
<evidence type="ECO:0000256" key="19">
    <source>
        <dbReference type="SAM" id="MobiDB-lite"/>
    </source>
</evidence>
<keyword evidence="7 17" id="KW-0378">Hydrolase</keyword>
<dbReference type="GO" id="GO:0046872">
    <property type="term" value="F:metal ion binding"/>
    <property type="evidence" value="ECO:0007669"/>
    <property type="project" value="UniProtKB-KW"/>
</dbReference>
<evidence type="ECO:0000256" key="12">
    <source>
        <dbReference type="ARBA" id="ARBA00023180"/>
    </source>
</evidence>
<evidence type="ECO:0000256" key="6">
    <source>
        <dbReference type="ARBA" id="ARBA00022729"/>
    </source>
</evidence>
<dbReference type="InterPro" id="IPR015500">
    <property type="entry name" value="Peptidase_S8_subtilisin-rel"/>
</dbReference>
<dbReference type="PROSITE" id="PS00137">
    <property type="entry name" value="SUBTILASE_HIS"/>
    <property type="match status" value="1"/>
</dbReference>
<dbReference type="CDD" id="cd07473">
    <property type="entry name" value="Peptidases_S8_Subtilisin_like"/>
    <property type="match status" value="1"/>
</dbReference>
<keyword evidence="8 17" id="KW-0720">Serine protease</keyword>
<dbReference type="PROSITE" id="PS00138">
    <property type="entry name" value="SUBTILASE_SER"/>
    <property type="match status" value="1"/>
</dbReference>
<evidence type="ECO:0000256" key="15">
    <source>
        <dbReference type="ARBA" id="ARBA00060500"/>
    </source>
</evidence>
<evidence type="ECO:0000256" key="17">
    <source>
        <dbReference type="PROSITE-ProRule" id="PRU01240"/>
    </source>
</evidence>
<feature type="compositionally biased region" description="Polar residues" evidence="19">
    <location>
        <begin position="249"/>
        <end position="265"/>
    </location>
</feature>
<keyword evidence="4 17" id="KW-0645">Protease</keyword>
<evidence type="ECO:0000259" key="21">
    <source>
        <dbReference type="Pfam" id="PF00082"/>
    </source>
</evidence>
<dbReference type="AlphaFoldDB" id="A0A0D9QT68"/>
<dbReference type="Pfam" id="PF18213">
    <property type="entry name" value="SUB1_ProdP9"/>
    <property type="match status" value="1"/>
</dbReference>
<evidence type="ECO:0000256" key="3">
    <source>
        <dbReference type="ARBA" id="ARBA00022525"/>
    </source>
</evidence>
<gene>
    <name evidence="23" type="ORF">AK88_01531</name>
</gene>
<comment type="subcellular location">
    <subcellularLocation>
        <location evidence="15">Parasitophorous vacuole lumen</location>
    </subcellularLocation>
    <subcellularLocation>
        <location evidence="1">Secreted</location>
    </subcellularLocation>
</comment>
<feature type="signal peptide" evidence="20">
    <location>
        <begin position="1"/>
        <end position="25"/>
    </location>
</feature>
<keyword evidence="6 20" id="KW-0732">Signal</keyword>
<dbReference type="EC" id="3.4.21.62" evidence="14"/>
<dbReference type="GO" id="GO:0005576">
    <property type="term" value="C:extracellular region"/>
    <property type="evidence" value="ECO:0007669"/>
    <property type="project" value="UniProtKB-SubCell"/>
</dbReference>